<dbReference type="AlphaFoldDB" id="V4SDF0"/>
<sequence length="81" mass="9549">MYSNKIGLDACKLYDGFTVLLNFQLFTDKDFSFYTQHWLILSPTFRFDAKNVFLGEWSCEWEAESVSKEIIKDSFLEGMEL</sequence>
<keyword evidence="2" id="KW-1185">Reference proteome</keyword>
<accession>V4SDF0</accession>
<evidence type="ECO:0000313" key="2">
    <source>
        <dbReference type="Proteomes" id="UP000030687"/>
    </source>
</evidence>
<dbReference type="EMBL" id="KI536978">
    <property type="protein sequence ID" value="ESR36845.1"/>
    <property type="molecule type" value="Genomic_DNA"/>
</dbReference>
<proteinExistence type="predicted"/>
<organism evidence="1 2">
    <name type="scientific">Citrus clementina</name>
    <name type="common">Clementine</name>
    <name type="synonym">Citrus deliciosa x Citrus sinensis</name>
    <dbReference type="NCBI Taxonomy" id="85681"/>
    <lineage>
        <taxon>Eukaryota</taxon>
        <taxon>Viridiplantae</taxon>
        <taxon>Streptophyta</taxon>
        <taxon>Embryophyta</taxon>
        <taxon>Tracheophyta</taxon>
        <taxon>Spermatophyta</taxon>
        <taxon>Magnoliopsida</taxon>
        <taxon>eudicotyledons</taxon>
        <taxon>Gunneridae</taxon>
        <taxon>Pentapetalae</taxon>
        <taxon>rosids</taxon>
        <taxon>malvids</taxon>
        <taxon>Sapindales</taxon>
        <taxon>Rutaceae</taxon>
        <taxon>Aurantioideae</taxon>
        <taxon>Citrus</taxon>
    </lineage>
</organism>
<dbReference type="Proteomes" id="UP000030687">
    <property type="component" value="Unassembled WGS sequence"/>
</dbReference>
<dbReference type="Gramene" id="ESR36845">
    <property type="protein sequence ID" value="ESR36845"/>
    <property type="gene ID" value="CICLE_v10029715mg"/>
</dbReference>
<gene>
    <name evidence="1" type="ORF">CICLE_v10029715mg</name>
</gene>
<dbReference type="KEGG" id="cic:CICLE_v10029715mg"/>
<protein>
    <submittedName>
        <fullName evidence="1">Uncharacterized protein</fullName>
    </submittedName>
</protein>
<evidence type="ECO:0000313" key="1">
    <source>
        <dbReference type="EMBL" id="ESR36845.1"/>
    </source>
</evidence>
<name>V4SDF0_CITCL</name>
<dbReference type="InParanoid" id="V4SDF0"/>
<reference evidence="1 2" key="1">
    <citation type="submission" date="2013-10" db="EMBL/GenBank/DDBJ databases">
        <authorList>
            <consortium name="International Citrus Genome Consortium"/>
            <person name="Jenkins J."/>
            <person name="Schmutz J."/>
            <person name="Prochnik S."/>
            <person name="Rokhsar D."/>
            <person name="Gmitter F."/>
            <person name="Ollitrault P."/>
            <person name="Machado M."/>
            <person name="Talon M."/>
            <person name="Wincker P."/>
            <person name="Jaillon O."/>
            <person name="Morgante M."/>
        </authorList>
    </citation>
    <scope>NUCLEOTIDE SEQUENCE</scope>
    <source>
        <strain evidence="2">cv. Clemenules</strain>
    </source>
</reference>